<feature type="domain" description="Nitrite/sulphite reductase 4Fe-4S" evidence="7">
    <location>
        <begin position="82"/>
        <end position="216"/>
    </location>
</feature>
<dbReference type="PROSITE" id="PS00365">
    <property type="entry name" value="NIR_SIR"/>
    <property type="match status" value="1"/>
</dbReference>
<dbReference type="SUPFAM" id="SSF55124">
    <property type="entry name" value="Nitrite/Sulfite reductase N-terminal domain-like"/>
    <property type="match status" value="1"/>
</dbReference>
<dbReference type="SUPFAM" id="SSF56014">
    <property type="entry name" value="Nitrite and sulphite reductase 4Fe-4S domain-like"/>
    <property type="match status" value="1"/>
</dbReference>
<dbReference type="PANTHER" id="PTHR43809:SF1">
    <property type="entry name" value="NITRITE REDUCTASE (NADH) LARGE SUBUNIT"/>
    <property type="match status" value="1"/>
</dbReference>
<keyword evidence="2" id="KW-0349">Heme</keyword>
<reference evidence="8" key="1">
    <citation type="submission" date="2020-12" db="EMBL/GenBank/DDBJ databases">
        <title>Desulfobium dissulfuricans gen. nov., sp. nov., a novel mesophilic, sulfate-reducing bacterium isolated from a deep-sea hydrothermal vent.</title>
        <authorList>
            <person name="Hashimoto Y."/>
            <person name="Tame A."/>
            <person name="Sawayama S."/>
            <person name="Miyazaki J."/>
            <person name="Takai K."/>
            <person name="Nakagawa S."/>
        </authorList>
    </citation>
    <scope>NUCLEOTIDE SEQUENCE</scope>
    <source>
        <strain evidence="8">GF1</strain>
    </source>
</reference>
<protein>
    <submittedName>
        <fullName evidence="8">Sulfite reductase, assimilatory-type</fullName>
    </submittedName>
</protein>
<dbReference type="PANTHER" id="PTHR43809">
    <property type="entry name" value="NITRITE REDUCTASE (NADH) LARGE SUBUNIT"/>
    <property type="match status" value="1"/>
</dbReference>
<sequence length="230" mass="26240">MTDNSRPDATRKTHLEIPGFNPAMLTLQDLETLTGLMRKYQVPVLRITGGQRVLFPDLDQEQYQALRERLEIPEPANRPANRIHMVQACRGTRGCRYGMGDSVALKEKIQTLELDGPLPAKVKVGISGCRMCCCESWMRDVGLVREQKGWRLSFGGNSGGRPRIGDLVAEHLDEDQVLVLVTRLLNFYIRHAGPRVRTARFMERIGLEELRKNVLGRDWCEPEHHNLETR</sequence>
<dbReference type="InterPro" id="IPR006067">
    <property type="entry name" value="NO2/SO3_Rdtase_4Fe4S_dom"/>
</dbReference>
<organism evidence="8 9">
    <name type="scientific">Desulfolithobacter dissulfuricans</name>
    <dbReference type="NCBI Taxonomy" id="2795293"/>
    <lineage>
        <taxon>Bacteria</taxon>
        <taxon>Pseudomonadati</taxon>
        <taxon>Thermodesulfobacteriota</taxon>
        <taxon>Desulfobulbia</taxon>
        <taxon>Desulfobulbales</taxon>
        <taxon>Desulfobulbaceae</taxon>
        <taxon>Desulfolithobacter</taxon>
    </lineage>
</organism>
<gene>
    <name evidence="8" type="ORF">GF1_17490</name>
</gene>
<dbReference type="RefSeq" id="WP_267926125.1">
    <property type="nucleotide sequence ID" value="NZ_AP024233.1"/>
</dbReference>
<evidence type="ECO:0000313" key="8">
    <source>
        <dbReference type="EMBL" id="BCO09373.1"/>
    </source>
</evidence>
<dbReference type="EMBL" id="AP024233">
    <property type="protein sequence ID" value="BCO09373.1"/>
    <property type="molecule type" value="Genomic_DNA"/>
</dbReference>
<evidence type="ECO:0000256" key="3">
    <source>
        <dbReference type="ARBA" id="ARBA00022723"/>
    </source>
</evidence>
<keyword evidence="6" id="KW-0411">Iron-sulfur</keyword>
<evidence type="ECO:0000256" key="1">
    <source>
        <dbReference type="ARBA" id="ARBA00022485"/>
    </source>
</evidence>
<accession>A0A915XKK7</accession>
<dbReference type="InterPro" id="IPR045854">
    <property type="entry name" value="NO2/SO3_Rdtase_4Fe4S_sf"/>
</dbReference>
<dbReference type="InterPro" id="IPR036136">
    <property type="entry name" value="Nit/Sulf_reduc_fer-like_dom_sf"/>
</dbReference>
<dbReference type="InterPro" id="IPR052034">
    <property type="entry name" value="NasD-like"/>
</dbReference>
<keyword evidence="5" id="KW-0408">Iron</keyword>
<dbReference type="Proteomes" id="UP001063350">
    <property type="component" value="Chromosome"/>
</dbReference>
<keyword evidence="3" id="KW-0479">Metal-binding</keyword>
<proteinExistence type="predicted"/>
<evidence type="ECO:0000256" key="6">
    <source>
        <dbReference type="ARBA" id="ARBA00023014"/>
    </source>
</evidence>
<dbReference type="InterPro" id="IPR006066">
    <property type="entry name" value="NO2/SO3_Rdtase_FeS/sirohaem_BS"/>
</dbReference>
<evidence type="ECO:0000256" key="5">
    <source>
        <dbReference type="ARBA" id="ARBA00023004"/>
    </source>
</evidence>
<keyword evidence="9" id="KW-1185">Reference proteome</keyword>
<name>A0A915XKK7_9BACT</name>
<dbReference type="GO" id="GO:0016491">
    <property type="term" value="F:oxidoreductase activity"/>
    <property type="evidence" value="ECO:0007669"/>
    <property type="project" value="UniProtKB-KW"/>
</dbReference>
<dbReference type="Gene3D" id="3.30.413.10">
    <property type="entry name" value="Sulfite Reductase Hemoprotein, domain 1"/>
    <property type="match status" value="1"/>
</dbReference>
<evidence type="ECO:0000259" key="7">
    <source>
        <dbReference type="Pfam" id="PF01077"/>
    </source>
</evidence>
<dbReference type="AlphaFoldDB" id="A0A915XKK7"/>
<dbReference type="GO" id="GO:0020037">
    <property type="term" value="F:heme binding"/>
    <property type="evidence" value="ECO:0007669"/>
    <property type="project" value="InterPro"/>
</dbReference>
<dbReference type="Pfam" id="PF01077">
    <property type="entry name" value="NIR_SIR"/>
    <property type="match status" value="1"/>
</dbReference>
<dbReference type="KEGG" id="ddu:GF1_17490"/>
<dbReference type="GO" id="GO:0046872">
    <property type="term" value="F:metal ion binding"/>
    <property type="evidence" value="ECO:0007669"/>
    <property type="project" value="UniProtKB-KW"/>
</dbReference>
<keyword evidence="1" id="KW-0004">4Fe-4S</keyword>
<evidence type="ECO:0000256" key="2">
    <source>
        <dbReference type="ARBA" id="ARBA00022617"/>
    </source>
</evidence>
<evidence type="ECO:0000256" key="4">
    <source>
        <dbReference type="ARBA" id="ARBA00023002"/>
    </source>
</evidence>
<keyword evidence="4" id="KW-0560">Oxidoreductase</keyword>
<dbReference type="GO" id="GO:0051539">
    <property type="term" value="F:4 iron, 4 sulfur cluster binding"/>
    <property type="evidence" value="ECO:0007669"/>
    <property type="project" value="UniProtKB-KW"/>
</dbReference>
<evidence type="ECO:0000313" key="9">
    <source>
        <dbReference type="Proteomes" id="UP001063350"/>
    </source>
</evidence>